<evidence type="ECO:0000256" key="2">
    <source>
        <dbReference type="ARBA" id="ARBA00022692"/>
    </source>
</evidence>
<feature type="transmembrane region" description="Helical" evidence="5">
    <location>
        <begin position="68"/>
        <end position="88"/>
    </location>
</feature>
<name>A0A7Y9ICI0_9ACTN</name>
<evidence type="ECO:0000256" key="4">
    <source>
        <dbReference type="ARBA" id="ARBA00023136"/>
    </source>
</evidence>
<protein>
    <submittedName>
        <fullName evidence="6">Putative membrane protein YphA (DoxX/SURF4 family)</fullName>
    </submittedName>
</protein>
<dbReference type="RefSeq" id="WP_179756476.1">
    <property type="nucleotide sequence ID" value="NZ_JACCBU010000001.1"/>
</dbReference>
<comment type="subcellular location">
    <subcellularLocation>
        <location evidence="1">Membrane</location>
        <topology evidence="1">Multi-pass membrane protein</topology>
    </subcellularLocation>
</comment>
<dbReference type="EMBL" id="JACCBU010000001">
    <property type="protein sequence ID" value="NYE74285.1"/>
    <property type="molecule type" value="Genomic_DNA"/>
</dbReference>
<keyword evidence="3 5" id="KW-1133">Transmembrane helix</keyword>
<accession>A0A7Y9ICI0</accession>
<evidence type="ECO:0000256" key="5">
    <source>
        <dbReference type="SAM" id="Phobius"/>
    </source>
</evidence>
<proteinExistence type="predicted"/>
<dbReference type="GO" id="GO:0016020">
    <property type="term" value="C:membrane"/>
    <property type="evidence" value="ECO:0007669"/>
    <property type="project" value="UniProtKB-SubCell"/>
</dbReference>
<evidence type="ECO:0000256" key="3">
    <source>
        <dbReference type="ARBA" id="ARBA00022989"/>
    </source>
</evidence>
<dbReference type="Pfam" id="PF13564">
    <property type="entry name" value="DoxX_2"/>
    <property type="match status" value="1"/>
</dbReference>
<evidence type="ECO:0000313" key="6">
    <source>
        <dbReference type="EMBL" id="NYE74285.1"/>
    </source>
</evidence>
<feature type="transmembrane region" description="Helical" evidence="5">
    <location>
        <begin position="95"/>
        <end position="116"/>
    </location>
</feature>
<reference evidence="6 7" key="1">
    <citation type="submission" date="2020-07" db="EMBL/GenBank/DDBJ databases">
        <title>Sequencing the genomes of 1000 actinobacteria strains.</title>
        <authorList>
            <person name="Klenk H.-P."/>
        </authorList>
    </citation>
    <scope>NUCLEOTIDE SEQUENCE [LARGE SCALE GENOMIC DNA]</scope>
    <source>
        <strain evidence="6 7">DSM 22083</strain>
    </source>
</reference>
<keyword evidence="2 5" id="KW-0812">Transmembrane</keyword>
<feature type="transmembrane region" description="Helical" evidence="5">
    <location>
        <begin position="6"/>
        <end position="29"/>
    </location>
</feature>
<keyword evidence="4 5" id="KW-0472">Membrane</keyword>
<dbReference type="Proteomes" id="UP000569914">
    <property type="component" value="Unassembled WGS sequence"/>
</dbReference>
<sequence length="119" mass="13262">MIDPWWPLAVLALIQFGDGLMCLKPVAFIRKCFEDVGFPRRFWWVAPPIKFAATAGLVIGIWFRPLAILTTAALVIYFLLAAGAHIRARDFGRNFFLNCLGMLTLSSATFVFTVLAPAQ</sequence>
<feature type="transmembrane region" description="Helical" evidence="5">
    <location>
        <begin position="41"/>
        <end position="62"/>
    </location>
</feature>
<keyword evidence="7" id="KW-1185">Reference proteome</keyword>
<gene>
    <name evidence="6" type="ORF">BKA15_005614</name>
</gene>
<dbReference type="AlphaFoldDB" id="A0A7Y9ICI0"/>
<evidence type="ECO:0000313" key="7">
    <source>
        <dbReference type="Proteomes" id="UP000569914"/>
    </source>
</evidence>
<dbReference type="InterPro" id="IPR032808">
    <property type="entry name" value="DoxX"/>
</dbReference>
<organism evidence="6 7">
    <name type="scientific">Microlunatus parietis</name>
    <dbReference type="NCBI Taxonomy" id="682979"/>
    <lineage>
        <taxon>Bacteria</taxon>
        <taxon>Bacillati</taxon>
        <taxon>Actinomycetota</taxon>
        <taxon>Actinomycetes</taxon>
        <taxon>Propionibacteriales</taxon>
        <taxon>Propionibacteriaceae</taxon>
        <taxon>Microlunatus</taxon>
    </lineage>
</organism>
<comment type="caution">
    <text evidence="6">The sequence shown here is derived from an EMBL/GenBank/DDBJ whole genome shotgun (WGS) entry which is preliminary data.</text>
</comment>
<evidence type="ECO:0000256" key="1">
    <source>
        <dbReference type="ARBA" id="ARBA00004141"/>
    </source>
</evidence>